<dbReference type="Proteomes" id="UP001218188">
    <property type="component" value="Unassembled WGS sequence"/>
</dbReference>
<accession>A0AAD6TFE1</accession>
<feature type="compositionally biased region" description="Basic and acidic residues" evidence="1">
    <location>
        <begin position="628"/>
        <end position="638"/>
    </location>
</feature>
<feature type="compositionally biased region" description="Acidic residues" evidence="1">
    <location>
        <begin position="639"/>
        <end position="663"/>
    </location>
</feature>
<evidence type="ECO:0000256" key="1">
    <source>
        <dbReference type="SAM" id="MobiDB-lite"/>
    </source>
</evidence>
<feature type="region of interest" description="Disordered" evidence="1">
    <location>
        <begin position="405"/>
        <end position="714"/>
    </location>
</feature>
<feature type="compositionally biased region" description="Basic and acidic residues" evidence="1">
    <location>
        <begin position="464"/>
        <end position="473"/>
    </location>
</feature>
<comment type="caution">
    <text evidence="2">The sequence shown here is derived from an EMBL/GenBank/DDBJ whole genome shotgun (WGS) entry which is preliminary data.</text>
</comment>
<feature type="compositionally biased region" description="Acidic residues" evidence="1">
    <location>
        <begin position="474"/>
        <end position="484"/>
    </location>
</feature>
<feature type="compositionally biased region" description="Basic and acidic residues" evidence="1">
    <location>
        <begin position="222"/>
        <end position="247"/>
    </location>
</feature>
<dbReference type="AlphaFoldDB" id="A0AAD6TFE1"/>
<protein>
    <submittedName>
        <fullName evidence="2">Uncharacterized protein</fullName>
    </submittedName>
</protein>
<proteinExistence type="predicted"/>
<feature type="region of interest" description="Disordered" evidence="1">
    <location>
        <begin position="134"/>
        <end position="250"/>
    </location>
</feature>
<organism evidence="2 3">
    <name type="scientific">Mycena alexandri</name>
    <dbReference type="NCBI Taxonomy" id="1745969"/>
    <lineage>
        <taxon>Eukaryota</taxon>
        <taxon>Fungi</taxon>
        <taxon>Dikarya</taxon>
        <taxon>Basidiomycota</taxon>
        <taxon>Agaricomycotina</taxon>
        <taxon>Agaricomycetes</taxon>
        <taxon>Agaricomycetidae</taxon>
        <taxon>Agaricales</taxon>
        <taxon>Marasmiineae</taxon>
        <taxon>Mycenaceae</taxon>
        <taxon>Mycena</taxon>
    </lineage>
</organism>
<feature type="compositionally biased region" description="Polar residues" evidence="1">
    <location>
        <begin position="445"/>
        <end position="462"/>
    </location>
</feature>
<feature type="compositionally biased region" description="Polar residues" evidence="1">
    <location>
        <begin position="671"/>
        <end position="681"/>
    </location>
</feature>
<dbReference type="EMBL" id="JARJCM010000010">
    <property type="protein sequence ID" value="KAJ7043263.1"/>
    <property type="molecule type" value="Genomic_DNA"/>
</dbReference>
<keyword evidence="3" id="KW-1185">Reference proteome</keyword>
<name>A0AAD6TFE1_9AGAR</name>
<evidence type="ECO:0000313" key="2">
    <source>
        <dbReference type="EMBL" id="KAJ7043263.1"/>
    </source>
</evidence>
<evidence type="ECO:0000313" key="3">
    <source>
        <dbReference type="Proteomes" id="UP001218188"/>
    </source>
</evidence>
<dbReference type="Pfam" id="PF10336">
    <property type="entry name" value="DUF2420"/>
    <property type="match status" value="1"/>
</dbReference>
<gene>
    <name evidence="2" type="ORF">C8F04DRAFT_1390094</name>
</gene>
<sequence>MSTMLYDAQPVDAHMVDYPIDIDMQNQEPWFDAEAKMDDDVPQNHFTDHDSSLSVEVDMDDHYAEKEYEMGEGEENYEEMSSDLLDIEVYDASEPLEDATLPPADVMEPADAQPFDIDSPETAKPLLLPVAATPAMSPLPPSDTDLPDAVASEHAEAAAEEPVDEGSVNLDAPVELSIPLPDDETVETSNRFQNHESDGEQERVEAGFVDVPQAEEQNPSSGEHRPSSDNENHDVEDPTATDPHEISEGVYIDPPPAVLVSFESSDFPDICLFNQPARSRSPSPSTDGRDQGYQVFDLLLHHHPILYYEPLASVFEALRQEEYLTRISHLVDSELVLDAYDLQLVISEDNVYAREVTLHDLNVLHDGTDVSGPLRLRLRSVIPRFIHRYHQLQAQVSRLNLVAAGDEQEPVTDSTERAPNPSESNQQDQDEPQAKQVQGEADENTAGSNENPPDASESNATPKPTEEEQHEAPEEPETETETAAEPEHHPGNAQEGAENNIEATAGDDDGGYGEKLQHEELDTTETADLPEPPEEDDEDEEQEEEFVVVETPGAKPLIPLTGTAPAEDIGNELETTLDPLQSSGSGQHEHDSDLAPPDSETRNDKDEPDNANNEDATGVLANDSLDPSVHDDDIHEGESYDDEEPSWEDAIEGDEDPDTTWEADAEHETASNESSVTLSSKASKRSFDELDPEEDEVDGNSPPGSPGAKRTRVD</sequence>
<reference evidence="2" key="1">
    <citation type="submission" date="2023-03" db="EMBL/GenBank/DDBJ databases">
        <title>Massive genome expansion in bonnet fungi (Mycena s.s.) driven by repeated elements and novel gene families across ecological guilds.</title>
        <authorList>
            <consortium name="Lawrence Berkeley National Laboratory"/>
            <person name="Harder C.B."/>
            <person name="Miyauchi S."/>
            <person name="Viragh M."/>
            <person name="Kuo A."/>
            <person name="Thoen E."/>
            <person name="Andreopoulos B."/>
            <person name="Lu D."/>
            <person name="Skrede I."/>
            <person name="Drula E."/>
            <person name="Henrissat B."/>
            <person name="Morin E."/>
            <person name="Kohler A."/>
            <person name="Barry K."/>
            <person name="LaButti K."/>
            <person name="Morin E."/>
            <person name="Salamov A."/>
            <person name="Lipzen A."/>
            <person name="Mereny Z."/>
            <person name="Hegedus B."/>
            <person name="Baldrian P."/>
            <person name="Stursova M."/>
            <person name="Weitz H."/>
            <person name="Taylor A."/>
            <person name="Grigoriev I.V."/>
            <person name="Nagy L.G."/>
            <person name="Martin F."/>
            <person name="Kauserud H."/>
        </authorList>
    </citation>
    <scope>NUCLEOTIDE SEQUENCE</scope>
    <source>
        <strain evidence="2">CBHHK200</strain>
    </source>
</reference>
<feature type="compositionally biased region" description="Acidic residues" evidence="1">
    <location>
        <begin position="531"/>
        <end position="547"/>
    </location>
</feature>
<feature type="compositionally biased region" description="Basic and acidic residues" evidence="1">
    <location>
        <begin position="193"/>
        <end position="205"/>
    </location>
</feature>
<dbReference type="InterPro" id="IPR018822">
    <property type="entry name" value="UPF0646"/>
</dbReference>
<feature type="compositionally biased region" description="Acidic residues" evidence="1">
    <location>
        <begin position="689"/>
        <end position="698"/>
    </location>
</feature>
<feature type="compositionally biased region" description="Basic and acidic residues" evidence="1">
    <location>
        <begin position="587"/>
        <end position="605"/>
    </location>
</feature>